<evidence type="ECO:0000259" key="2">
    <source>
        <dbReference type="Pfam" id="PF25876"/>
    </source>
</evidence>
<gene>
    <name evidence="5" type="ordered locus">Tola_2907</name>
</gene>
<dbReference type="STRING" id="595494.Tola_2907"/>
<dbReference type="SUPFAM" id="SSF111369">
    <property type="entry name" value="HlyD-like secretion proteins"/>
    <property type="match status" value="1"/>
</dbReference>
<dbReference type="EMBL" id="CP001616">
    <property type="protein sequence ID" value="ACQ94496.1"/>
    <property type="molecule type" value="Genomic_DNA"/>
</dbReference>
<proteinExistence type="inferred from homology"/>
<evidence type="ECO:0000259" key="4">
    <source>
        <dbReference type="Pfam" id="PF25954"/>
    </source>
</evidence>
<keyword evidence="6" id="KW-1185">Reference proteome</keyword>
<feature type="domain" description="Multidrug resistance protein MdtA-like barrel-sandwich hybrid" evidence="3">
    <location>
        <begin position="71"/>
        <end position="190"/>
    </location>
</feature>
<dbReference type="InterPro" id="IPR006143">
    <property type="entry name" value="RND_pump_MFP"/>
</dbReference>
<dbReference type="RefSeq" id="WP_015879945.1">
    <property type="nucleotide sequence ID" value="NC_012691.1"/>
</dbReference>
<dbReference type="Pfam" id="PF25917">
    <property type="entry name" value="BSH_RND"/>
    <property type="match status" value="1"/>
</dbReference>
<evidence type="ECO:0000256" key="1">
    <source>
        <dbReference type="ARBA" id="ARBA00009477"/>
    </source>
</evidence>
<dbReference type="KEGG" id="tau:Tola_2907"/>
<dbReference type="Gene3D" id="2.40.50.100">
    <property type="match status" value="1"/>
</dbReference>
<reference evidence="5 6" key="2">
    <citation type="journal article" date="2011" name="Stand. Genomic Sci.">
        <title>Complete genome sequence of Tolumonas auensis type strain (TA 4).</title>
        <authorList>
            <person name="Chertkov O."/>
            <person name="Copeland A."/>
            <person name="Lucas S."/>
            <person name="Lapidus A."/>
            <person name="Berry K.W."/>
            <person name="Detter J.C."/>
            <person name="Del Rio T.G."/>
            <person name="Hammon N."/>
            <person name="Dalin E."/>
            <person name="Tice H."/>
            <person name="Pitluck S."/>
            <person name="Richardson P."/>
            <person name="Bruce D."/>
            <person name="Goodwin L."/>
            <person name="Han C."/>
            <person name="Tapia R."/>
            <person name="Saunders E."/>
            <person name="Schmutz J."/>
            <person name="Brettin T."/>
            <person name="Larimer F."/>
            <person name="Land M."/>
            <person name="Hauser L."/>
            <person name="Spring S."/>
            <person name="Rohde M."/>
            <person name="Kyrpides N.C."/>
            <person name="Ivanova N."/>
            <person name="Goker M."/>
            <person name="Beller H.R."/>
            <person name="Klenk H.P."/>
            <person name="Woyke T."/>
        </authorList>
    </citation>
    <scope>NUCLEOTIDE SEQUENCE [LARGE SCALE GENOMIC DNA]</scope>
    <source>
        <strain evidence="6">DSM 9187 / TA4</strain>
    </source>
</reference>
<evidence type="ECO:0000313" key="6">
    <source>
        <dbReference type="Proteomes" id="UP000009073"/>
    </source>
</evidence>
<accession>C4LCJ2</accession>
<dbReference type="InterPro" id="IPR058625">
    <property type="entry name" value="MdtA-like_BSH"/>
</dbReference>
<dbReference type="AlphaFoldDB" id="C4LCJ2"/>
<dbReference type="PANTHER" id="PTHR30469:SF11">
    <property type="entry name" value="BLL4320 PROTEIN"/>
    <property type="match status" value="1"/>
</dbReference>
<protein>
    <submittedName>
        <fullName evidence="5">Efflux transporter, RND family, MFP subunit</fullName>
    </submittedName>
</protein>
<dbReference type="Proteomes" id="UP000009073">
    <property type="component" value="Chromosome"/>
</dbReference>
<dbReference type="InterPro" id="IPR058792">
    <property type="entry name" value="Beta-barrel_RND_2"/>
</dbReference>
<name>C4LCJ2_TOLAT</name>
<comment type="similarity">
    <text evidence="1">Belongs to the membrane fusion protein (MFP) (TC 8.A.1) family.</text>
</comment>
<dbReference type="NCBIfam" id="TIGR01730">
    <property type="entry name" value="RND_mfp"/>
    <property type="match status" value="1"/>
</dbReference>
<evidence type="ECO:0000313" key="5">
    <source>
        <dbReference type="EMBL" id="ACQ94496.1"/>
    </source>
</evidence>
<dbReference type="HOGENOM" id="CLU_018816_1_2_6"/>
<reference evidence="6" key="1">
    <citation type="submission" date="2009-05" db="EMBL/GenBank/DDBJ databases">
        <title>Complete sequence of Tolumonas auensis DSM 9187.</title>
        <authorList>
            <consortium name="US DOE Joint Genome Institute"/>
            <person name="Lucas S."/>
            <person name="Copeland A."/>
            <person name="Lapidus A."/>
            <person name="Glavina del Rio T."/>
            <person name="Tice H."/>
            <person name="Bruce D."/>
            <person name="Goodwin L."/>
            <person name="Pitluck S."/>
            <person name="Chertkov O."/>
            <person name="Brettin T."/>
            <person name="Detter J.C."/>
            <person name="Han C."/>
            <person name="Larimer F."/>
            <person name="Land M."/>
            <person name="Hauser L."/>
            <person name="Kyrpides N."/>
            <person name="Mikhailova N."/>
            <person name="Spring S."/>
            <person name="Beller H."/>
        </authorList>
    </citation>
    <scope>NUCLEOTIDE SEQUENCE [LARGE SCALE GENOMIC DNA]</scope>
    <source>
        <strain evidence="6">DSM 9187 / TA4</strain>
    </source>
</reference>
<feature type="domain" description="CusB-like beta-barrel" evidence="4">
    <location>
        <begin position="204"/>
        <end position="273"/>
    </location>
</feature>
<dbReference type="Gene3D" id="1.10.287.470">
    <property type="entry name" value="Helix hairpin bin"/>
    <property type="match status" value="1"/>
</dbReference>
<evidence type="ECO:0000259" key="3">
    <source>
        <dbReference type="Pfam" id="PF25917"/>
    </source>
</evidence>
<dbReference type="Pfam" id="PF25954">
    <property type="entry name" value="Beta-barrel_RND_2"/>
    <property type="match status" value="1"/>
</dbReference>
<dbReference type="GO" id="GO:0015562">
    <property type="term" value="F:efflux transmembrane transporter activity"/>
    <property type="evidence" value="ECO:0007669"/>
    <property type="project" value="TreeGrafter"/>
</dbReference>
<sequence length="373" mass="40257">MKKWMVIMILVALLLFGSVIGFNFYNFAQKGKEMASKPAPVFPVTTLTVEGSDWSPTLEAIGFIEPNQGLDISTQIAGTVDKLSFESGEQVKKGTLLLSLNTDVERANLKSSQGKLPAAKANYERMRSLYTKGGVSKGNLDDAQAEYLALQGQIDALQATIDRMTIRAPFNGQVGLRNVFLGQYLKAGDNIVRLEDTSVMKIRFTVAQTELAKIKVGQQLDIMVDAYPQRPFKGTIAAIEPAVKQLSGVIEVQAAIPNAEGLLRSGMYAKVQVLLPVIREQIIVPQTAINFTLYGQTVYVVEQGKDAKGQPVNIAKQVVVNVGEREAEVAHVLSGLKAGDVVVTSGQIRLSNGSQVKAVEDNTLAKPATVPAL</sequence>
<dbReference type="Gene3D" id="2.40.420.20">
    <property type="match status" value="1"/>
</dbReference>
<dbReference type="OrthoDB" id="9806939at2"/>
<dbReference type="InterPro" id="IPR058624">
    <property type="entry name" value="MdtA-like_HH"/>
</dbReference>
<dbReference type="FunFam" id="2.40.30.170:FF:000010">
    <property type="entry name" value="Efflux RND transporter periplasmic adaptor subunit"/>
    <property type="match status" value="1"/>
</dbReference>
<dbReference type="GO" id="GO:1990281">
    <property type="term" value="C:efflux pump complex"/>
    <property type="evidence" value="ECO:0007669"/>
    <property type="project" value="TreeGrafter"/>
</dbReference>
<dbReference type="Pfam" id="PF25876">
    <property type="entry name" value="HH_MFP_RND"/>
    <property type="match status" value="1"/>
</dbReference>
<organism evidence="5 6">
    <name type="scientific">Tolumonas auensis (strain DSM 9187 / NBRC 110442 / TA 4)</name>
    <dbReference type="NCBI Taxonomy" id="595494"/>
    <lineage>
        <taxon>Bacteria</taxon>
        <taxon>Pseudomonadati</taxon>
        <taxon>Pseudomonadota</taxon>
        <taxon>Gammaproteobacteria</taxon>
        <taxon>Aeromonadales</taxon>
        <taxon>Aeromonadaceae</taxon>
        <taxon>Tolumonas</taxon>
    </lineage>
</organism>
<dbReference type="eggNOG" id="COG0845">
    <property type="taxonomic scope" value="Bacteria"/>
</dbReference>
<dbReference type="PANTHER" id="PTHR30469">
    <property type="entry name" value="MULTIDRUG RESISTANCE PROTEIN MDTA"/>
    <property type="match status" value="1"/>
</dbReference>
<feature type="domain" description="Multidrug resistance protein MdtA-like alpha-helical hairpin" evidence="2">
    <location>
        <begin position="105"/>
        <end position="163"/>
    </location>
</feature>
<dbReference type="Gene3D" id="2.40.30.170">
    <property type="match status" value="1"/>
</dbReference>